<dbReference type="AlphaFoldDB" id="A0A0K2T4M0"/>
<accession>A0A0K2T4M0</accession>
<sequence>PPPVIYAYITTYYYHEGYTQLLIIMQLPPFKQLFLCFMSFLNTISWSSSTIANP</sequence>
<evidence type="ECO:0000313" key="1">
    <source>
        <dbReference type="EMBL" id="CDW20366.1"/>
    </source>
</evidence>
<feature type="non-terminal residue" evidence="1">
    <location>
        <position position="1"/>
    </location>
</feature>
<proteinExistence type="predicted"/>
<reference evidence="1" key="1">
    <citation type="submission" date="2014-05" db="EMBL/GenBank/DDBJ databases">
        <authorList>
            <person name="Chronopoulou M."/>
        </authorList>
    </citation>
    <scope>NUCLEOTIDE SEQUENCE</scope>
    <source>
        <tissue evidence="1">Whole organism</tissue>
    </source>
</reference>
<dbReference type="EMBL" id="HACA01003005">
    <property type="protein sequence ID" value="CDW20366.1"/>
    <property type="molecule type" value="Transcribed_RNA"/>
</dbReference>
<organism evidence="1">
    <name type="scientific">Lepeophtheirus salmonis</name>
    <name type="common">Salmon louse</name>
    <name type="synonym">Caligus salmonis</name>
    <dbReference type="NCBI Taxonomy" id="72036"/>
    <lineage>
        <taxon>Eukaryota</taxon>
        <taxon>Metazoa</taxon>
        <taxon>Ecdysozoa</taxon>
        <taxon>Arthropoda</taxon>
        <taxon>Crustacea</taxon>
        <taxon>Multicrustacea</taxon>
        <taxon>Hexanauplia</taxon>
        <taxon>Copepoda</taxon>
        <taxon>Siphonostomatoida</taxon>
        <taxon>Caligidae</taxon>
        <taxon>Lepeophtheirus</taxon>
    </lineage>
</organism>
<name>A0A0K2T4M0_LEPSM</name>
<protein>
    <submittedName>
        <fullName evidence="1">Uncharacterized protein</fullName>
    </submittedName>
</protein>